<name>A0A8A4TMM0_SULCO</name>
<feature type="transmembrane region" description="Helical" evidence="1">
    <location>
        <begin position="68"/>
        <end position="88"/>
    </location>
</feature>
<dbReference type="Proteomes" id="UP000663929">
    <property type="component" value="Chromosome"/>
</dbReference>
<keyword evidence="1" id="KW-0812">Transmembrane</keyword>
<dbReference type="EMBL" id="CP071793">
    <property type="protein sequence ID" value="QTD50707.1"/>
    <property type="molecule type" value="Genomic_DNA"/>
</dbReference>
<protein>
    <submittedName>
        <fullName evidence="2">Uncharacterized protein</fullName>
    </submittedName>
</protein>
<dbReference type="KEGG" id="scor:J3U87_34405"/>
<feature type="transmembrane region" description="Helical" evidence="1">
    <location>
        <begin position="100"/>
        <end position="124"/>
    </location>
</feature>
<feature type="transmembrane region" description="Helical" evidence="1">
    <location>
        <begin position="136"/>
        <end position="156"/>
    </location>
</feature>
<keyword evidence="1" id="KW-1133">Transmembrane helix</keyword>
<dbReference type="AlphaFoldDB" id="A0A8A4TMM0"/>
<sequence>MDIPMPKIYLVIVVFSLAGTVFMSVLSFTRSRNLKLLSLNLFIILLAAACVWRLFGRSQPVSKGEEDLGYVVALYICMLLGMFSSFVFQRFQKSKKKRPAFDWSSFLSPIFVSPLVFIPLLGALQNANIDLANLDAARLMVFFVAFENGFLWKEFFEKRTKQKRDKND</sequence>
<evidence type="ECO:0000256" key="1">
    <source>
        <dbReference type="SAM" id="Phobius"/>
    </source>
</evidence>
<keyword evidence="1" id="KW-0472">Membrane</keyword>
<proteinExistence type="predicted"/>
<organism evidence="2 3">
    <name type="scientific">Sulfidibacter corallicola</name>
    <dbReference type="NCBI Taxonomy" id="2818388"/>
    <lineage>
        <taxon>Bacteria</taxon>
        <taxon>Pseudomonadati</taxon>
        <taxon>Acidobacteriota</taxon>
        <taxon>Holophagae</taxon>
        <taxon>Acanthopleuribacterales</taxon>
        <taxon>Acanthopleuribacteraceae</taxon>
        <taxon>Sulfidibacter</taxon>
    </lineage>
</organism>
<feature type="transmembrane region" description="Helical" evidence="1">
    <location>
        <begin position="6"/>
        <end position="29"/>
    </location>
</feature>
<keyword evidence="3" id="KW-1185">Reference proteome</keyword>
<evidence type="ECO:0000313" key="3">
    <source>
        <dbReference type="Proteomes" id="UP000663929"/>
    </source>
</evidence>
<reference evidence="2" key="1">
    <citation type="submission" date="2021-03" db="EMBL/GenBank/DDBJ databases">
        <title>Acanthopleuribacteraceae sp. M133.</title>
        <authorList>
            <person name="Wang G."/>
        </authorList>
    </citation>
    <scope>NUCLEOTIDE SEQUENCE</scope>
    <source>
        <strain evidence="2">M133</strain>
    </source>
</reference>
<gene>
    <name evidence="2" type="ORF">J3U87_34405</name>
</gene>
<evidence type="ECO:0000313" key="2">
    <source>
        <dbReference type="EMBL" id="QTD50707.1"/>
    </source>
</evidence>
<dbReference type="RefSeq" id="WP_237380632.1">
    <property type="nucleotide sequence ID" value="NZ_CP071793.1"/>
</dbReference>
<accession>A0A8A4TMM0</accession>
<feature type="transmembrane region" description="Helical" evidence="1">
    <location>
        <begin position="36"/>
        <end position="56"/>
    </location>
</feature>